<keyword evidence="2" id="KW-1185">Reference proteome</keyword>
<evidence type="ECO:0000313" key="2">
    <source>
        <dbReference type="Proteomes" id="UP000199197"/>
    </source>
</evidence>
<dbReference type="AlphaFoldDB" id="A0A0P1MXH8"/>
<accession>A0A0P1MXH8</accession>
<dbReference type="Proteomes" id="UP000199197">
    <property type="component" value="Unassembled WGS sequence"/>
</dbReference>
<evidence type="ECO:0000313" key="1">
    <source>
        <dbReference type="EMBL" id="CUT00836.1"/>
    </source>
</evidence>
<reference evidence="2" key="1">
    <citation type="submission" date="2015-11" db="EMBL/GenBank/DDBJ databases">
        <authorList>
            <person name="Varghese N."/>
        </authorList>
    </citation>
    <scope>NUCLEOTIDE SEQUENCE [LARGE SCALE GENOMIC DNA]</scope>
    <source>
        <strain evidence="2">JGI-23</strain>
    </source>
</reference>
<dbReference type="SUPFAM" id="SSF53448">
    <property type="entry name" value="Nucleotide-diphospho-sugar transferases"/>
    <property type="match status" value="1"/>
</dbReference>
<dbReference type="RefSeq" id="WP_092349221.1">
    <property type="nucleotide sequence ID" value="NZ_CZVW01000008.1"/>
</dbReference>
<organism evidence="1 2">
    <name type="scientific">Candidatus Chryseopegocella kryptomonas</name>
    <dbReference type="NCBI Taxonomy" id="1633643"/>
    <lineage>
        <taxon>Bacteria</taxon>
        <taxon>Pseudomonadati</taxon>
        <taxon>Candidatus Kryptoniota</taxon>
        <taxon>Candidatus Chryseopegocella</taxon>
    </lineage>
</organism>
<protein>
    <submittedName>
        <fullName evidence="1">Uncharacterized protein</fullName>
    </submittedName>
</protein>
<proteinExistence type="predicted"/>
<dbReference type="InterPro" id="IPR029044">
    <property type="entry name" value="Nucleotide-diphossugar_trans"/>
</dbReference>
<dbReference type="EMBL" id="CZVW01000008">
    <property type="protein sequence ID" value="CUT00836.1"/>
    <property type="molecule type" value="Genomic_DNA"/>
</dbReference>
<dbReference type="OrthoDB" id="7665907at2"/>
<sequence>MIVKVDQNGKIIPRKYFSFVNEIKAFAKNGVYYGYPNFFNSILIKADLIKVIGYPEKNLFIWGDEVEYALRIKRKGLTMGVCVKSIFKHPKVLVEKSNELKYYYMFRNTYYIYRLYSDILYPNYLMRLSYPFYIFFKYLKLTPSKKFSFLLKVIRGIFYAFFFKKLIPY</sequence>
<gene>
    <name evidence="1" type="ORF">JGI23_00928</name>
</gene>
<name>A0A0P1MXH8_9BACT</name>